<evidence type="ECO:0000313" key="7">
    <source>
        <dbReference type="Proteomes" id="UP000077271"/>
    </source>
</evidence>
<dbReference type="Pfam" id="PF00496">
    <property type="entry name" value="SBP_bac_5"/>
    <property type="match status" value="1"/>
</dbReference>
<evidence type="ECO:0000256" key="1">
    <source>
        <dbReference type="ARBA" id="ARBA00005695"/>
    </source>
</evidence>
<dbReference type="GO" id="GO:1904680">
    <property type="term" value="F:peptide transmembrane transporter activity"/>
    <property type="evidence" value="ECO:0007669"/>
    <property type="project" value="TreeGrafter"/>
</dbReference>
<keyword evidence="2" id="KW-0813">Transport</keyword>
<dbReference type="Gene3D" id="3.10.105.10">
    <property type="entry name" value="Dipeptide-binding Protein, Domain 3"/>
    <property type="match status" value="1"/>
</dbReference>
<evidence type="ECO:0000256" key="2">
    <source>
        <dbReference type="ARBA" id="ARBA00022448"/>
    </source>
</evidence>
<name>A0A177KWU1_9BACI</name>
<reference evidence="6 7" key="1">
    <citation type="submission" date="2016-01" db="EMBL/GenBank/DDBJ databases">
        <title>Investigation of taxonomic status of Bacillus aminovorans.</title>
        <authorList>
            <person name="Verma A."/>
            <person name="Pal Y."/>
            <person name="Krishnamurthi S."/>
        </authorList>
    </citation>
    <scope>NUCLEOTIDE SEQUENCE [LARGE SCALE GENOMIC DNA]</scope>
    <source>
        <strain evidence="6 7">DSM 4337</strain>
    </source>
</reference>
<feature type="signal peptide" evidence="4">
    <location>
        <begin position="1"/>
        <end position="26"/>
    </location>
</feature>
<organism evidence="6 7">
    <name type="scientific">Domibacillus aminovorans</name>
    <dbReference type="NCBI Taxonomy" id="29332"/>
    <lineage>
        <taxon>Bacteria</taxon>
        <taxon>Bacillati</taxon>
        <taxon>Bacillota</taxon>
        <taxon>Bacilli</taxon>
        <taxon>Bacillales</taxon>
        <taxon>Bacillaceae</taxon>
        <taxon>Domibacillus</taxon>
    </lineage>
</organism>
<accession>A0A177KWU1</accession>
<sequence>MVKEMIKTFFSTKNLLVLFVSLFILAAAGCSSDNSQSGTEGEKAAEEKKSVTMIFSFKSPNMDPHTGFTPIRAGVTETLLKLDKNSSIEGWLAEHWSTEDNVTWEFAIRNGITFHDGTKLDAARVKASIERSIAVNESLAGSLKIKSMEAEGQTLIITTIEPYPALPSELVNPYTSIVNTEGEKEMGAEAFRNAPVGTGPFQVKKFTSNQEVQVSKYDGYWAGEPKIDEAIIKFNEDANVRALALQSKEADIVYNLPAEGIEVIEKDEHLKVESVPGLRSHFILYNQQSANVSDVKVREALNLLLDRKSIADDIMLGHAEPANGPFNSNLPFGLDDKVQELNVEKAKSLLSEAGYTENADGKMEKGRKPLKLELITYKARPELPLIAQLLQSDAAKAGVDIEIKNVENADTYLAENTDWDLATYSNNTSPRGDGSYFLNTAFTETGALNVGKISIPQLNEVIKELNTTTDAEKRTELTKDAADIINKNVAHSYAVYPNIIVGINNRITNWQPTAEEYYILTHTLDVK</sequence>
<dbReference type="NCBIfam" id="NF045468">
    <property type="entry name" value="Opp5A_nikA"/>
    <property type="match status" value="1"/>
</dbReference>
<dbReference type="GO" id="GO:0043190">
    <property type="term" value="C:ATP-binding cassette (ABC) transporter complex"/>
    <property type="evidence" value="ECO:0007669"/>
    <property type="project" value="InterPro"/>
</dbReference>
<evidence type="ECO:0000313" key="6">
    <source>
        <dbReference type="EMBL" id="OAH57822.1"/>
    </source>
</evidence>
<evidence type="ECO:0000259" key="5">
    <source>
        <dbReference type="Pfam" id="PF00496"/>
    </source>
</evidence>
<keyword evidence="3 4" id="KW-0732">Signal</keyword>
<dbReference type="CDD" id="cd08490">
    <property type="entry name" value="PBP2_NikA_DppA_OppA_like_3"/>
    <property type="match status" value="1"/>
</dbReference>
<feature type="domain" description="Solute-binding protein family 5" evidence="5">
    <location>
        <begin position="88"/>
        <end position="447"/>
    </location>
</feature>
<dbReference type="InterPro" id="IPR030678">
    <property type="entry name" value="Peptide/Ni-bd"/>
</dbReference>
<evidence type="ECO:0000256" key="3">
    <source>
        <dbReference type="ARBA" id="ARBA00022729"/>
    </source>
</evidence>
<evidence type="ECO:0000256" key="4">
    <source>
        <dbReference type="SAM" id="SignalP"/>
    </source>
</evidence>
<gene>
    <name evidence="6" type="ORF">AWH48_02075</name>
</gene>
<protein>
    <submittedName>
        <fullName evidence="6">ABC transporter substrate-binding protein</fullName>
    </submittedName>
</protein>
<proteinExistence type="inferred from homology"/>
<dbReference type="EMBL" id="LQWZ01000012">
    <property type="protein sequence ID" value="OAH57822.1"/>
    <property type="molecule type" value="Genomic_DNA"/>
</dbReference>
<dbReference type="PANTHER" id="PTHR30290:SF9">
    <property type="entry name" value="OLIGOPEPTIDE-BINDING PROTEIN APPA"/>
    <property type="match status" value="1"/>
</dbReference>
<dbReference type="Proteomes" id="UP000077271">
    <property type="component" value="Unassembled WGS sequence"/>
</dbReference>
<dbReference type="PIRSF" id="PIRSF002741">
    <property type="entry name" value="MppA"/>
    <property type="match status" value="1"/>
</dbReference>
<comment type="caution">
    <text evidence="6">The sequence shown here is derived from an EMBL/GenBank/DDBJ whole genome shotgun (WGS) entry which is preliminary data.</text>
</comment>
<dbReference type="InterPro" id="IPR000914">
    <property type="entry name" value="SBP_5_dom"/>
</dbReference>
<dbReference type="AlphaFoldDB" id="A0A177KWU1"/>
<dbReference type="InterPro" id="IPR050035">
    <property type="entry name" value="NikA"/>
</dbReference>
<dbReference type="GO" id="GO:0015833">
    <property type="term" value="P:peptide transport"/>
    <property type="evidence" value="ECO:0007669"/>
    <property type="project" value="TreeGrafter"/>
</dbReference>
<comment type="similarity">
    <text evidence="1">Belongs to the bacterial solute-binding protein 5 family.</text>
</comment>
<dbReference type="PANTHER" id="PTHR30290">
    <property type="entry name" value="PERIPLASMIC BINDING COMPONENT OF ABC TRANSPORTER"/>
    <property type="match status" value="1"/>
</dbReference>
<dbReference type="GO" id="GO:0042597">
    <property type="term" value="C:periplasmic space"/>
    <property type="evidence" value="ECO:0007669"/>
    <property type="project" value="UniProtKB-ARBA"/>
</dbReference>
<dbReference type="PROSITE" id="PS51257">
    <property type="entry name" value="PROKAR_LIPOPROTEIN"/>
    <property type="match status" value="1"/>
</dbReference>
<dbReference type="InterPro" id="IPR039424">
    <property type="entry name" value="SBP_5"/>
</dbReference>
<dbReference type="SUPFAM" id="SSF53850">
    <property type="entry name" value="Periplasmic binding protein-like II"/>
    <property type="match status" value="1"/>
</dbReference>
<feature type="chain" id="PRO_5039470952" evidence="4">
    <location>
        <begin position="27"/>
        <end position="527"/>
    </location>
</feature>
<dbReference type="Gene3D" id="3.40.190.10">
    <property type="entry name" value="Periplasmic binding protein-like II"/>
    <property type="match status" value="1"/>
</dbReference>